<dbReference type="InterPro" id="IPR001867">
    <property type="entry name" value="OmpR/PhoB-type_DNA-bd"/>
</dbReference>
<dbReference type="GO" id="GO:0003677">
    <property type="term" value="F:DNA binding"/>
    <property type="evidence" value="ECO:0007669"/>
    <property type="project" value="UniProtKB-UniRule"/>
</dbReference>
<keyword evidence="3" id="KW-1133">Transmembrane helix</keyword>
<feature type="DNA-binding region" description="OmpR/PhoB-type" evidence="2">
    <location>
        <begin position="9"/>
        <end position="107"/>
    </location>
</feature>
<gene>
    <name evidence="5" type="ORF">C9J01_03175</name>
</gene>
<dbReference type="Pfam" id="PF00486">
    <property type="entry name" value="Trans_reg_C"/>
    <property type="match status" value="1"/>
</dbReference>
<evidence type="ECO:0000259" key="4">
    <source>
        <dbReference type="PROSITE" id="PS51755"/>
    </source>
</evidence>
<dbReference type="AlphaFoldDB" id="A0A2T3NKI0"/>
<feature type="transmembrane region" description="Helical" evidence="3">
    <location>
        <begin position="137"/>
        <end position="155"/>
    </location>
</feature>
<dbReference type="InterPro" id="IPR036388">
    <property type="entry name" value="WH-like_DNA-bd_sf"/>
</dbReference>
<evidence type="ECO:0000256" key="1">
    <source>
        <dbReference type="ARBA" id="ARBA00023125"/>
    </source>
</evidence>
<dbReference type="EMBL" id="PYMB01000001">
    <property type="protein sequence ID" value="PSW16024.1"/>
    <property type="molecule type" value="Genomic_DNA"/>
</dbReference>
<evidence type="ECO:0000256" key="2">
    <source>
        <dbReference type="PROSITE-ProRule" id="PRU01091"/>
    </source>
</evidence>
<proteinExistence type="predicted"/>
<dbReference type="PROSITE" id="PS51755">
    <property type="entry name" value="OMPR_PHOB"/>
    <property type="match status" value="1"/>
</dbReference>
<dbReference type="GO" id="GO:0006355">
    <property type="term" value="P:regulation of DNA-templated transcription"/>
    <property type="evidence" value="ECO:0007669"/>
    <property type="project" value="InterPro"/>
</dbReference>
<evidence type="ECO:0000313" key="5">
    <source>
        <dbReference type="EMBL" id="PSW16024.1"/>
    </source>
</evidence>
<reference evidence="5 6" key="1">
    <citation type="submission" date="2018-03" db="EMBL/GenBank/DDBJ databases">
        <title>Whole genome sequencing of Histamine producing bacteria.</title>
        <authorList>
            <person name="Butler K."/>
        </authorList>
    </citation>
    <scope>NUCLEOTIDE SEQUENCE [LARGE SCALE GENOMIC DNA]</scope>
    <source>
        <strain evidence="5 6">DSM 19138</strain>
    </source>
</reference>
<feature type="domain" description="OmpR/PhoB-type" evidence="4">
    <location>
        <begin position="9"/>
        <end position="107"/>
    </location>
</feature>
<sequence>MSEKVKASAHVAQISENYFFDCQKKTLFTTVGSISLNRAEKGVLYKLITEAPNMVSKEELLTAGWARKEVAETSLFQTIRTLRIKLKEQEIGQVIELVPRLGYQIKIQGFVSYQDLYNIPEIPKQEKKKPLLNNKRYLIAAIAFAICILSVSFLYNNWPTEYKYKLINDDKNNTLVFLSMNQDDFDYLLQTSELFFKPAKLSNKLMFIHKLDDEFSVAICTKTPDGCDIDTAHAISFNHSELSTLWELLDNYLPQVPPLAAMNVLKDNTTMQSGVKSYNIFLEDGDFTTNLSHHFVNQVDDSTWLFTSINYRPNSDQSEYIAASFRGGRSIMETESKLPFLITVTNYPEYFYWVLSPADKAKLGINPPGPLETLTNDFYVDVEKYISYLLYRQPHLQLWLSEGYGFHWFIKKGSNDNVFKQFILGEKCAELPIDFENQPTCP</sequence>
<keyword evidence="1 2" id="KW-0238">DNA-binding</keyword>
<dbReference type="OrthoDB" id="5904978at2"/>
<dbReference type="RefSeq" id="WP_107296645.1">
    <property type="nucleotide sequence ID" value="NZ_PYMB01000001.1"/>
</dbReference>
<evidence type="ECO:0000313" key="6">
    <source>
        <dbReference type="Proteomes" id="UP000241346"/>
    </source>
</evidence>
<dbReference type="Proteomes" id="UP000241346">
    <property type="component" value="Unassembled WGS sequence"/>
</dbReference>
<dbReference type="Gene3D" id="1.10.10.10">
    <property type="entry name" value="Winged helix-like DNA-binding domain superfamily/Winged helix DNA-binding domain"/>
    <property type="match status" value="1"/>
</dbReference>
<accession>A0A2T3NKI0</accession>
<organism evidence="5 6">
    <name type="scientific">Photobacterium rosenbergii</name>
    <dbReference type="NCBI Taxonomy" id="294936"/>
    <lineage>
        <taxon>Bacteria</taxon>
        <taxon>Pseudomonadati</taxon>
        <taxon>Pseudomonadota</taxon>
        <taxon>Gammaproteobacteria</taxon>
        <taxon>Vibrionales</taxon>
        <taxon>Vibrionaceae</taxon>
        <taxon>Photobacterium</taxon>
    </lineage>
</organism>
<comment type="caution">
    <text evidence="5">The sequence shown here is derived from an EMBL/GenBank/DDBJ whole genome shotgun (WGS) entry which is preliminary data.</text>
</comment>
<dbReference type="GO" id="GO:0000160">
    <property type="term" value="P:phosphorelay signal transduction system"/>
    <property type="evidence" value="ECO:0007669"/>
    <property type="project" value="InterPro"/>
</dbReference>
<dbReference type="SUPFAM" id="SSF46894">
    <property type="entry name" value="C-terminal effector domain of the bipartite response regulators"/>
    <property type="match status" value="1"/>
</dbReference>
<evidence type="ECO:0000256" key="3">
    <source>
        <dbReference type="SAM" id="Phobius"/>
    </source>
</evidence>
<name>A0A2T3NKI0_9GAMM</name>
<dbReference type="SMART" id="SM00862">
    <property type="entry name" value="Trans_reg_C"/>
    <property type="match status" value="1"/>
</dbReference>
<keyword evidence="3" id="KW-0812">Transmembrane</keyword>
<protein>
    <recommendedName>
        <fullName evidence="4">OmpR/PhoB-type domain-containing protein</fullName>
    </recommendedName>
</protein>
<keyword evidence="3" id="KW-0472">Membrane</keyword>
<dbReference type="InterPro" id="IPR016032">
    <property type="entry name" value="Sig_transdc_resp-reg_C-effctor"/>
</dbReference>